<dbReference type="InterPro" id="IPR029061">
    <property type="entry name" value="THDP-binding"/>
</dbReference>
<reference evidence="3 4" key="1">
    <citation type="submission" date="2019-11" db="EMBL/GenBank/DDBJ databases">
        <title>Comparative genomics of hydrocarbon-degrading Desulfosarcina strains.</title>
        <authorList>
            <person name="Watanabe M."/>
            <person name="Kojima H."/>
            <person name="Fukui M."/>
        </authorList>
    </citation>
    <scope>NUCLEOTIDE SEQUENCE [LARGE SCALE GENOMIC DNA]</scope>
    <source>
        <strain evidence="4">oXyS1</strain>
    </source>
</reference>
<dbReference type="EMBL" id="AP021879">
    <property type="protein sequence ID" value="BBO93362.1"/>
    <property type="molecule type" value="Genomic_DNA"/>
</dbReference>
<dbReference type="GO" id="GO:0005948">
    <property type="term" value="C:acetolactate synthase complex"/>
    <property type="evidence" value="ECO:0007669"/>
    <property type="project" value="TreeGrafter"/>
</dbReference>
<proteinExistence type="inferred from homology"/>
<dbReference type="PANTHER" id="PTHR18968">
    <property type="entry name" value="THIAMINE PYROPHOSPHATE ENZYMES"/>
    <property type="match status" value="1"/>
</dbReference>
<accession>A0A5K8AKV8</accession>
<dbReference type="Gene3D" id="3.40.50.970">
    <property type="match status" value="1"/>
</dbReference>
<evidence type="ECO:0000259" key="2">
    <source>
        <dbReference type="Pfam" id="PF02775"/>
    </source>
</evidence>
<dbReference type="GO" id="GO:0009099">
    <property type="term" value="P:L-valine biosynthetic process"/>
    <property type="evidence" value="ECO:0007669"/>
    <property type="project" value="TreeGrafter"/>
</dbReference>
<protein>
    <recommendedName>
        <fullName evidence="2">Thiamine pyrophosphate enzyme TPP-binding domain-containing protein</fullName>
    </recommendedName>
</protein>
<keyword evidence="4" id="KW-1185">Reference proteome</keyword>
<dbReference type="GO" id="GO:0003984">
    <property type="term" value="F:acetolactate synthase activity"/>
    <property type="evidence" value="ECO:0007669"/>
    <property type="project" value="TreeGrafter"/>
</dbReference>
<evidence type="ECO:0000313" key="3">
    <source>
        <dbReference type="EMBL" id="BBO93362.1"/>
    </source>
</evidence>
<dbReference type="Proteomes" id="UP000422108">
    <property type="component" value="Chromosome"/>
</dbReference>
<dbReference type="SUPFAM" id="SSF52518">
    <property type="entry name" value="Thiamin diphosphate-binding fold (THDP-binding)"/>
    <property type="match status" value="1"/>
</dbReference>
<comment type="similarity">
    <text evidence="1">Belongs to the TPP enzyme family.</text>
</comment>
<dbReference type="AlphaFoldDB" id="A0A5K8AKV8"/>
<evidence type="ECO:0000313" key="4">
    <source>
        <dbReference type="Proteomes" id="UP000422108"/>
    </source>
</evidence>
<gene>
    <name evidence="3" type="ORF">DSCOOX_65420</name>
</gene>
<dbReference type="GO" id="GO:0009097">
    <property type="term" value="P:isoleucine biosynthetic process"/>
    <property type="evidence" value="ECO:0007669"/>
    <property type="project" value="TreeGrafter"/>
</dbReference>
<dbReference type="InterPro" id="IPR011766">
    <property type="entry name" value="TPP_enzyme_TPP-bd"/>
</dbReference>
<dbReference type="Pfam" id="PF02775">
    <property type="entry name" value="TPP_enzyme_C"/>
    <property type="match status" value="1"/>
</dbReference>
<dbReference type="GO" id="GO:0030976">
    <property type="term" value="F:thiamine pyrophosphate binding"/>
    <property type="evidence" value="ECO:0007669"/>
    <property type="project" value="InterPro"/>
</dbReference>
<dbReference type="GO" id="GO:0050660">
    <property type="term" value="F:flavin adenine dinucleotide binding"/>
    <property type="evidence" value="ECO:0007669"/>
    <property type="project" value="TreeGrafter"/>
</dbReference>
<organism evidence="3 4">
    <name type="scientific">Desulfosarcina ovata subsp. ovata</name>
    <dbReference type="NCBI Taxonomy" id="2752305"/>
    <lineage>
        <taxon>Bacteria</taxon>
        <taxon>Pseudomonadati</taxon>
        <taxon>Thermodesulfobacteriota</taxon>
        <taxon>Desulfobacteria</taxon>
        <taxon>Desulfobacterales</taxon>
        <taxon>Desulfosarcinaceae</taxon>
        <taxon>Desulfosarcina</taxon>
    </lineage>
</organism>
<name>A0A5K8AKV8_9BACT</name>
<feature type="domain" description="Thiamine pyrophosphate enzyme TPP-binding" evidence="2">
    <location>
        <begin position="23"/>
        <end position="53"/>
    </location>
</feature>
<dbReference type="PANTHER" id="PTHR18968:SF170">
    <property type="entry name" value="ACETOLACTATE SYNTHASE ISOZYME 1 LARGE SUBUNIT"/>
    <property type="match status" value="1"/>
</dbReference>
<evidence type="ECO:0000256" key="1">
    <source>
        <dbReference type="ARBA" id="ARBA00007812"/>
    </source>
</evidence>
<sequence>MSLFNLIRQVAACLNDEAVIVTDVGQHQMWTAQAYPFSRPGQLLTSGGLGTMG</sequence>
<dbReference type="InterPro" id="IPR045229">
    <property type="entry name" value="TPP_enz"/>
</dbReference>